<dbReference type="EC" id="3.2.1.1" evidence="2"/>
<keyword evidence="2" id="KW-0326">Glycosidase</keyword>
<dbReference type="InterPro" id="IPR017853">
    <property type="entry name" value="GH"/>
</dbReference>
<proteinExistence type="predicted"/>
<accession>A0A484HCI0</accession>
<protein>
    <submittedName>
        <fullName evidence="2">Alpha-amylase</fullName>
        <ecNumber evidence="2">3.2.1.1</ecNumber>
    </submittedName>
</protein>
<dbReference type="Pfam" id="PF14701">
    <property type="entry name" value="hDGE_amylase"/>
    <property type="match status" value="1"/>
</dbReference>
<dbReference type="Gene3D" id="3.20.20.80">
    <property type="entry name" value="Glycosidases"/>
    <property type="match status" value="1"/>
</dbReference>
<dbReference type="InterPro" id="IPR032792">
    <property type="entry name" value="AGL_glucanoTrfase"/>
</dbReference>
<sequence>MTEGPRIYNLFPLLVGTVQQWEGHLSRIACMGFNWVYVNPFHYPGFSGSLYAVKDYYRLHPLMEDGEHNLDTLIRRFCKRAAEYGLSVIMDLVINHTAKDSVLVEQYPQWFRRETDGLLYSPRAIDPADSRKVTIWGDLAELDYQTPSTQAALVSYFGNLIGYFIDCGIQGFRCDAAYQVPAEAWYKLIRFARFKEKGTIFLAESLGCKLEQIQALRSSGFDYLFNSAKWWDCREPWLLEQYEAFRHIAPSIAFPESHDTDRLVTDLSRQDIIDPSVVERAYRLHYLRAATFSTGVMMPLGYEFGFSHRLHVVTTRQEDWEYPRFDLSAWITAVNHLKAMTHVLNVEGPQYLVRTGSLTVVGLIRRIHGDHSWVVTYMNTDLFQPHDIQIINLDNAAHEVTPDRIGMTLHVGDTLVLAPGEARMFVSE</sequence>
<evidence type="ECO:0000313" key="2">
    <source>
        <dbReference type="EMBL" id="VBB69868.1"/>
    </source>
</evidence>
<evidence type="ECO:0000259" key="1">
    <source>
        <dbReference type="SMART" id="SM00642"/>
    </source>
</evidence>
<dbReference type="SUPFAM" id="SSF51445">
    <property type="entry name" value="(Trans)glycosidases"/>
    <property type="match status" value="1"/>
</dbReference>
<reference evidence="2" key="1">
    <citation type="submission" date="2018-10" db="EMBL/GenBank/DDBJ databases">
        <authorList>
            <person name="Gruber-Vodicka H."/>
            <person name="Jaeckle O."/>
        </authorList>
    </citation>
    <scope>NUCLEOTIDE SEQUENCE</scope>
</reference>
<dbReference type="PANTHER" id="PTHR47786:SF2">
    <property type="entry name" value="GLYCOSYL HYDROLASE FAMILY 13 CATALYTIC DOMAIN-CONTAINING PROTEIN"/>
    <property type="match status" value="1"/>
</dbReference>
<dbReference type="AlphaFoldDB" id="A0A484HCI0"/>
<feature type="domain" description="Glycosyl hydrolase family 13 catalytic" evidence="1">
    <location>
        <begin position="20"/>
        <end position="338"/>
    </location>
</feature>
<keyword evidence="2" id="KW-0378">Hydrolase</keyword>
<organism evidence="2">
    <name type="scientific">invertebrate metagenome</name>
    <dbReference type="NCBI Taxonomy" id="1711999"/>
    <lineage>
        <taxon>unclassified sequences</taxon>
        <taxon>metagenomes</taxon>
        <taxon>organismal metagenomes</taxon>
    </lineage>
</organism>
<dbReference type="PANTHER" id="PTHR47786">
    <property type="entry name" value="ALPHA-1,4-GLUCAN:MALTOSE-1-PHOSPHATE MALTOSYLTRANSFERASE"/>
    <property type="match status" value="1"/>
</dbReference>
<dbReference type="InterPro" id="IPR006047">
    <property type="entry name" value="GH13_cat_dom"/>
</dbReference>
<gene>
    <name evidence="2" type="ORF">RIEGSTA812A_PEG_1341</name>
</gene>
<dbReference type="GO" id="GO:0004556">
    <property type="term" value="F:alpha-amylase activity"/>
    <property type="evidence" value="ECO:0007669"/>
    <property type="project" value="UniProtKB-EC"/>
</dbReference>
<name>A0A484HCI0_9ZZZZ</name>
<dbReference type="SMART" id="SM00642">
    <property type="entry name" value="Aamy"/>
    <property type="match status" value="1"/>
</dbReference>
<dbReference type="EMBL" id="LR026963">
    <property type="protein sequence ID" value="VBB69868.1"/>
    <property type="molecule type" value="Genomic_DNA"/>
</dbReference>
<dbReference type="GO" id="GO:0005975">
    <property type="term" value="P:carbohydrate metabolic process"/>
    <property type="evidence" value="ECO:0007669"/>
    <property type="project" value="InterPro"/>
</dbReference>